<comment type="caution">
    <text evidence="3">The sequence shown here is derived from an EMBL/GenBank/DDBJ whole genome shotgun (WGS) entry which is preliminary data.</text>
</comment>
<sequence length="98" mass="11019">MLVADDMRLLYSRFMPDIAERRVLLLYPIIITGITVSKAVSVLLSNGVAESNILLLSLFTTPSSLDQISKQYPRMTIITSDVDNHIPHNFTTKYFGTD</sequence>
<gene>
    <name evidence="3" type="ORF">AB6A40_000795</name>
</gene>
<reference evidence="3 4" key="1">
    <citation type="submission" date="2024-08" db="EMBL/GenBank/DDBJ databases">
        <title>Gnathostoma spinigerum genome.</title>
        <authorList>
            <person name="Gonzalez-Bertolin B."/>
            <person name="Monzon S."/>
            <person name="Zaballos A."/>
            <person name="Jimenez P."/>
            <person name="Dekumyoy P."/>
            <person name="Varona S."/>
            <person name="Cuesta I."/>
            <person name="Sumanam S."/>
            <person name="Adisakwattana P."/>
            <person name="Gasser R.B."/>
            <person name="Hernandez-Gonzalez A."/>
            <person name="Young N.D."/>
            <person name="Perteguer M.J."/>
        </authorList>
    </citation>
    <scope>NUCLEOTIDE SEQUENCE [LARGE SCALE GENOMIC DNA]</scope>
    <source>
        <strain evidence="3">AL3</strain>
        <tissue evidence="3">Liver</tissue>
    </source>
</reference>
<dbReference type="Gene3D" id="3.40.50.2020">
    <property type="match status" value="1"/>
</dbReference>
<dbReference type="Pfam" id="PF14681">
    <property type="entry name" value="UPRTase"/>
    <property type="match status" value="1"/>
</dbReference>
<evidence type="ECO:0000313" key="3">
    <source>
        <dbReference type="EMBL" id="MFH4974086.1"/>
    </source>
</evidence>
<name>A0ABD6E4W7_9BILA</name>
<keyword evidence="1" id="KW-0472">Membrane</keyword>
<proteinExistence type="predicted"/>
<feature type="transmembrane region" description="Helical" evidence="1">
    <location>
        <begin position="23"/>
        <end position="44"/>
    </location>
</feature>
<accession>A0ABD6E4W7</accession>
<dbReference type="AlphaFoldDB" id="A0ABD6E4W7"/>
<dbReference type="SUPFAM" id="SSF53271">
    <property type="entry name" value="PRTase-like"/>
    <property type="match status" value="1"/>
</dbReference>
<organism evidence="3 4">
    <name type="scientific">Gnathostoma spinigerum</name>
    <dbReference type="NCBI Taxonomy" id="75299"/>
    <lineage>
        <taxon>Eukaryota</taxon>
        <taxon>Metazoa</taxon>
        <taxon>Ecdysozoa</taxon>
        <taxon>Nematoda</taxon>
        <taxon>Chromadorea</taxon>
        <taxon>Rhabditida</taxon>
        <taxon>Spirurina</taxon>
        <taxon>Gnathostomatomorpha</taxon>
        <taxon>Gnathostomatoidea</taxon>
        <taxon>Gnathostomatidae</taxon>
        <taxon>Gnathostoma</taxon>
    </lineage>
</organism>
<dbReference type="InterPro" id="IPR029057">
    <property type="entry name" value="PRTase-like"/>
</dbReference>
<feature type="domain" description="Phosphoribosyltransferase" evidence="2">
    <location>
        <begin position="8"/>
        <end position="90"/>
    </location>
</feature>
<protein>
    <recommendedName>
        <fullName evidence="2">Phosphoribosyltransferase domain-containing protein</fullName>
    </recommendedName>
</protein>
<keyword evidence="1" id="KW-1133">Transmembrane helix</keyword>
<dbReference type="Proteomes" id="UP001608902">
    <property type="component" value="Unassembled WGS sequence"/>
</dbReference>
<evidence type="ECO:0000259" key="2">
    <source>
        <dbReference type="Pfam" id="PF14681"/>
    </source>
</evidence>
<evidence type="ECO:0000256" key="1">
    <source>
        <dbReference type="SAM" id="Phobius"/>
    </source>
</evidence>
<keyword evidence="4" id="KW-1185">Reference proteome</keyword>
<keyword evidence="1" id="KW-0812">Transmembrane</keyword>
<dbReference type="EMBL" id="JBGFUD010000244">
    <property type="protein sequence ID" value="MFH4974086.1"/>
    <property type="molecule type" value="Genomic_DNA"/>
</dbReference>
<evidence type="ECO:0000313" key="4">
    <source>
        <dbReference type="Proteomes" id="UP001608902"/>
    </source>
</evidence>
<dbReference type="InterPro" id="IPR000836">
    <property type="entry name" value="PRTase_dom"/>
</dbReference>